<reference evidence="1 2" key="1">
    <citation type="submission" date="2018-12" db="EMBL/GenBank/DDBJ databases">
        <authorList>
            <person name="Betsko A.J."/>
            <person name="Stoner T.H."/>
            <person name="Garlena R.A."/>
            <person name="Russell D.A."/>
            <person name="Pope W.H."/>
            <person name="Jacobs-Sera D."/>
            <person name="Hatfull G.F."/>
        </authorList>
    </citation>
    <scope>NUCLEOTIDE SEQUENCE [LARGE SCALE GENOMIC DNA]</scope>
</reference>
<dbReference type="Proteomes" id="UP000287876">
    <property type="component" value="Segment"/>
</dbReference>
<organism evidence="1 2">
    <name type="scientific">Mycobacterium phage Duke13</name>
    <dbReference type="NCBI Taxonomy" id="2499038"/>
    <lineage>
        <taxon>Viruses</taxon>
        <taxon>Duplodnaviria</taxon>
        <taxon>Heunggongvirae</taxon>
        <taxon>Uroviricota</taxon>
        <taxon>Caudoviricetes</taxon>
        <taxon>Omegavirus</taxon>
        <taxon>Omegavirus baka</taxon>
    </lineage>
</organism>
<dbReference type="EMBL" id="MK279849">
    <property type="protein sequence ID" value="AZS07429.1"/>
    <property type="molecule type" value="Genomic_DNA"/>
</dbReference>
<evidence type="ECO:0000313" key="2">
    <source>
        <dbReference type="Proteomes" id="UP000287876"/>
    </source>
</evidence>
<proteinExistence type="predicted"/>
<protein>
    <submittedName>
        <fullName evidence="1">Uncharacterized protein</fullName>
    </submittedName>
</protein>
<evidence type="ECO:0000313" key="1">
    <source>
        <dbReference type="EMBL" id="AZS07429.1"/>
    </source>
</evidence>
<gene>
    <name evidence="1" type="primary">89</name>
    <name evidence="1" type="ORF">PBI_DUKE13_89</name>
</gene>
<accession>A0A3S9UAV9</accession>
<sequence>MIDDLDIPYGICPSQVDGFTADGRPFYFRCRHDRWTIAIGEVGWGANCLSWPESFRERIEFSGKGDYVSKVEVDTLLTEHLGEGWRQATWEECLFTRTCRCGKDFEASGSSICTECMVKKLWGDG</sequence>
<name>A0A3S9UAV9_9CAUD</name>